<dbReference type="EMBL" id="MU267814">
    <property type="protein sequence ID" value="KAH7908560.1"/>
    <property type="molecule type" value="Genomic_DNA"/>
</dbReference>
<gene>
    <name evidence="1" type="ORF">BJ138DRAFT_1115739</name>
</gene>
<organism evidence="1 2">
    <name type="scientific">Hygrophoropsis aurantiaca</name>
    <dbReference type="NCBI Taxonomy" id="72124"/>
    <lineage>
        <taxon>Eukaryota</taxon>
        <taxon>Fungi</taxon>
        <taxon>Dikarya</taxon>
        <taxon>Basidiomycota</taxon>
        <taxon>Agaricomycotina</taxon>
        <taxon>Agaricomycetes</taxon>
        <taxon>Agaricomycetidae</taxon>
        <taxon>Boletales</taxon>
        <taxon>Coniophorineae</taxon>
        <taxon>Hygrophoropsidaceae</taxon>
        <taxon>Hygrophoropsis</taxon>
    </lineage>
</organism>
<evidence type="ECO:0000313" key="2">
    <source>
        <dbReference type="Proteomes" id="UP000790377"/>
    </source>
</evidence>
<name>A0ACB8A692_9AGAM</name>
<sequence length="737" mass="79941">MLVHSPGWTASQSTLRDETSLLDKADGHSLLSDSATKENRFVPHWRPGMSSTFLQRTCYSLHVVLIALHVCLVGIAFHHTEHDVIMPIMSKTNVLTTTLSASLQAFYTLYTTVLVYMTRRVSLARRLSRRQMLTTVHDVTGAWGGLGAALDGLWQQTKIVASPLGVFSVTVYLLSITILHITSSSILQFQNFNNTVTTSVSTAVGWPDSPTDYSAFDWSTIASLTPSAGNLTALGNAGLTNSTVYDVLLDSTGIGNTTVNATSVIANCALVSGVTYESVDLNPLLHYLVAMDGSITTQRPYIPWKDQVLQFNVLSLETTQDIVTFVVTTAIDGSSALIDSTTIHLNWTYANMNLSAQVMNIPSTNLSTAVINTSFVACNISFEQTSAIVDVQSNKLLSVVSRPMSSAWTTVPPSVMNVPDPQAPWAAYLFGSALAMEPNDICTMNNTSSQKCYSANNLDMYLMQLIGMNASQINPLILAFNDPSYSGDTTPSFTLSADQMETALSRLLAASMWTAGQLGEAGGGFDHPTGSALVTQLVLEMRLNINWIPLLFALGASVILLVLAIQMTHIGSEHPHKAHAVNSAGVLELVWLASRSPALRDGVGEVEHPNIDELRAAGMFNVVLADVGGEDTETKTGACHERSQSMTMMGGPQHTSIAKNDPFMNTEDEFVLVFAQQQYPRFAGQHLTKPYAAELTSDFNELHIRKLQSDIARFEALAAQKRRQLDAALRTSSTWTS</sequence>
<comment type="caution">
    <text evidence="1">The sequence shown here is derived from an EMBL/GenBank/DDBJ whole genome shotgun (WGS) entry which is preliminary data.</text>
</comment>
<dbReference type="Proteomes" id="UP000790377">
    <property type="component" value="Unassembled WGS sequence"/>
</dbReference>
<reference evidence="1" key="1">
    <citation type="journal article" date="2021" name="New Phytol.">
        <title>Evolutionary innovations through gain and loss of genes in the ectomycorrhizal Boletales.</title>
        <authorList>
            <person name="Wu G."/>
            <person name="Miyauchi S."/>
            <person name="Morin E."/>
            <person name="Kuo A."/>
            <person name="Drula E."/>
            <person name="Varga T."/>
            <person name="Kohler A."/>
            <person name="Feng B."/>
            <person name="Cao Y."/>
            <person name="Lipzen A."/>
            <person name="Daum C."/>
            <person name="Hundley H."/>
            <person name="Pangilinan J."/>
            <person name="Johnson J."/>
            <person name="Barry K."/>
            <person name="LaButti K."/>
            <person name="Ng V."/>
            <person name="Ahrendt S."/>
            <person name="Min B."/>
            <person name="Choi I.G."/>
            <person name="Park H."/>
            <person name="Plett J.M."/>
            <person name="Magnuson J."/>
            <person name="Spatafora J.W."/>
            <person name="Nagy L.G."/>
            <person name="Henrissat B."/>
            <person name="Grigoriev I.V."/>
            <person name="Yang Z.L."/>
            <person name="Xu J."/>
            <person name="Martin F.M."/>
        </authorList>
    </citation>
    <scope>NUCLEOTIDE SEQUENCE</scope>
    <source>
        <strain evidence="1">ATCC 28755</strain>
    </source>
</reference>
<protein>
    <submittedName>
        <fullName evidence="1">Uncharacterized protein</fullName>
    </submittedName>
</protein>
<accession>A0ACB8A692</accession>
<keyword evidence="2" id="KW-1185">Reference proteome</keyword>
<evidence type="ECO:0000313" key="1">
    <source>
        <dbReference type="EMBL" id="KAH7908560.1"/>
    </source>
</evidence>
<proteinExistence type="predicted"/>